<organism evidence="2 3">
    <name type="scientific">Klebsiella pneumoniae</name>
    <dbReference type="NCBI Taxonomy" id="573"/>
    <lineage>
        <taxon>Bacteria</taxon>
        <taxon>Pseudomonadati</taxon>
        <taxon>Pseudomonadota</taxon>
        <taxon>Gammaproteobacteria</taxon>
        <taxon>Enterobacterales</taxon>
        <taxon>Enterobacteriaceae</taxon>
        <taxon>Klebsiella/Raoultella group</taxon>
        <taxon>Klebsiella</taxon>
        <taxon>Klebsiella pneumoniae complex</taxon>
    </lineage>
</organism>
<name>A0A2X3CZW2_KLEPN</name>
<evidence type="ECO:0000256" key="1">
    <source>
        <dbReference type="SAM" id="Phobius"/>
    </source>
</evidence>
<dbReference type="AlphaFoldDB" id="A0A2X3CZW2"/>
<reference evidence="2 3" key="1">
    <citation type="submission" date="2018-06" db="EMBL/GenBank/DDBJ databases">
        <authorList>
            <consortium name="Pathogen Informatics"/>
            <person name="Doyle S."/>
        </authorList>
    </citation>
    <scope>NUCLEOTIDE SEQUENCE [LARGE SCALE GENOMIC DNA]</scope>
    <source>
        <strain evidence="2 3">NCTC9601</strain>
    </source>
</reference>
<proteinExistence type="predicted"/>
<dbReference type="EMBL" id="UASN01000022">
    <property type="protein sequence ID" value="SQC17631.1"/>
    <property type="molecule type" value="Genomic_DNA"/>
</dbReference>
<keyword evidence="1" id="KW-0812">Transmembrane</keyword>
<keyword evidence="1" id="KW-0472">Membrane</keyword>
<protein>
    <submittedName>
        <fullName evidence="2">Phosphate ABC transporter permease</fullName>
    </submittedName>
</protein>
<evidence type="ECO:0000313" key="2">
    <source>
        <dbReference type="EMBL" id="SQC17631.1"/>
    </source>
</evidence>
<gene>
    <name evidence="2" type="primary">pstA_1</name>
    <name evidence="2" type="ORF">NCTC9601_04824</name>
</gene>
<feature type="transmembrane region" description="Helical" evidence="1">
    <location>
        <begin position="29"/>
        <end position="50"/>
    </location>
</feature>
<keyword evidence="1" id="KW-1133">Transmembrane helix</keyword>
<dbReference type="Proteomes" id="UP000251123">
    <property type="component" value="Unassembled WGS sequence"/>
</dbReference>
<evidence type="ECO:0000313" key="3">
    <source>
        <dbReference type="Proteomes" id="UP000251123"/>
    </source>
</evidence>
<sequence>MATIELQTTAELAESRRKMQAKRRMKNRIALALSMATMAFGLFWLIWILMATITRRFRRHESGAVHRNDAAAEYGGRWTG</sequence>
<accession>A0A2X3CZW2</accession>